<dbReference type="InterPro" id="IPR011856">
    <property type="entry name" value="tRNA_endonuc-like_dom_sf"/>
</dbReference>
<dbReference type="AlphaFoldDB" id="A0A4V3XDL8"/>
<dbReference type="Proteomes" id="UP000308199">
    <property type="component" value="Unassembled WGS sequence"/>
</dbReference>
<dbReference type="SUPFAM" id="SSF53032">
    <property type="entry name" value="tRNA-intron endonuclease catalytic domain-like"/>
    <property type="match status" value="1"/>
</dbReference>
<dbReference type="GO" id="GO:0000214">
    <property type="term" value="C:tRNA-intron endonuclease complex"/>
    <property type="evidence" value="ECO:0007669"/>
    <property type="project" value="UniProtKB-UniRule"/>
</dbReference>
<keyword evidence="9" id="KW-1185">Reference proteome</keyword>
<dbReference type="GO" id="GO:0000213">
    <property type="term" value="F:tRNA-intron lyase activity"/>
    <property type="evidence" value="ECO:0007669"/>
    <property type="project" value="UniProtKB-UniRule"/>
</dbReference>
<evidence type="ECO:0000256" key="4">
    <source>
        <dbReference type="PIRNR" id="PIRNR017250"/>
    </source>
</evidence>
<evidence type="ECO:0000256" key="1">
    <source>
        <dbReference type="ARBA" id="ARBA00008078"/>
    </source>
</evidence>
<feature type="active site" evidence="5">
    <location>
        <position position="222"/>
    </location>
</feature>
<sequence>MPEEVVLLVEKDDARAHHESTQAENDKWNQVQKLEQRRSLAQKEDMKGNVAMRKAMTEAATLKRREREERRAAAAKITVATEAEKSELSTIPIETMRSSTPASIIGSSTSYTVNIPTKSTPLSWYRPLEHSYETLTSAREAGVWLCPSTAEERARCGVFRTLWEKGYYMGCGIKFGGEFLVYPGDPLRYHSHFVASVLASASAPLRPMEIIAHGRLGTATKKAHLLCSWDEGKGEANVFSIEWAGFG</sequence>
<feature type="compositionally biased region" description="Basic and acidic residues" evidence="6">
    <location>
        <begin position="10"/>
        <end position="27"/>
    </location>
</feature>
<name>A0A4V3XDL8_9AGAM</name>
<comment type="similarity">
    <text evidence="1 4">Belongs to the tRNA-intron endonuclease family.</text>
</comment>
<evidence type="ECO:0000259" key="7">
    <source>
        <dbReference type="Pfam" id="PF01974"/>
    </source>
</evidence>
<protein>
    <recommendedName>
        <fullName evidence="4">tRNA-splicing endonuclease subunit Sen34</fullName>
        <ecNumber evidence="4">4.6.1.16</ecNumber>
    </recommendedName>
</protein>
<dbReference type="CDD" id="cd22363">
    <property type="entry name" value="tRNA-intron_lyase_C"/>
    <property type="match status" value="1"/>
</dbReference>
<dbReference type="InterPro" id="IPR036167">
    <property type="entry name" value="tRNA_intron_Endo_cat-like_sf"/>
</dbReference>
<feature type="domain" description="tRNA intron endonuclease catalytic" evidence="7">
    <location>
        <begin position="155"/>
        <end position="232"/>
    </location>
</feature>
<evidence type="ECO:0000256" key="5">
    <source>
        <dbReference type="PIRSR" id="PIRSR017250-50"/>
    </source>
</evidence>
<evidence type="ECO:0000256" key="2">
    <source>
        <dbReference type="ARBA" id="ARBA00022694"/>
    </source>
</evidence>
<feature type="active site" evidence="5">
    <location>
        <position position="190"/>
    </location>
</feature>
<dbReference type="GO" id="GO:0003676">
    <property type="term" value="F:nucleic acid binding"/>
    <property type="evidence" value="ECO:0007669"/>
    <property type="project" value="InterPro"/>
</dbReference>
<evidence type="ECO:0000313" key="8">
    <source>
        <dbReference type="EMBL" id="THH10183.1"/>
    </source>
</evidence>
<dbReference type="Pfam" id="PF01974">
    <property type="entry name" value="tRNA_int_endo"/>
    <property type="match status" value="1"/>
</dbReference>
<dbReference type="PIRSF" id="PIRSF017250">
    <property type="entry name" value="tRNA_splic_SEN34"/>
    <property type="match status" value="1"/>
</dbReference>
<dbReference type="GO" id="GO:0000379">
    <property type="term" value="P:tRNA-type intron splice site recognition and cleavage"/>
    <property type="evidence" value="ECO:0007669"/>
    <property type="project" value="UniProtKB-UniRule"/>
</dbReference>
<feature type="active site" evidence="5">
    <location>
        <position position="182"/>
    </location>
</feature>
<keyword evidence="2 4" id="KW-0819">tRNA processing</keyword>
<feature type="region of interest" description="Disordered" evidence="6">
    <location>
        <begin position="10"/>
        <end position="31"/>
    </location>
</feature>
<dbReference type="InterPro" id="IPR016690">
    <property type="entry name" value="TSEN34"/>
</dbReference>
<dbReference type="OrthoDB" id="48041at2759"/>
<evidence type="ECO:0000313" key="9">
    <source>
        <dbReference type="Proteomes" id="UP000308199"/>
    </source>
</evidence>
<keyword evidence="3 4" id="KW-0456">Lyase</keyword>
<comment type="caution">
    <text evidence="8">The sequence shown here is derived from an EMBL/GenBank/DDBJ whole genome shotgun (WGS) entry which is preliminary data.</text>
</comment>
<organism evidence="8 9">
    <name type="scientific">Phellinidium pouzarii</name>
    <dbReference type="NCBI Taxonomy" id="167371"/>
    <lineage>
        <taxon>Eukaryota</taxon>
        <taxon>Fungi</taxon>
        <taxon>Dikarya</taxon>
        <taxon>Basidiomycota</taxon>
        <taxon>Agaricomycotina</taxon>
        <taxon>Agaricomycetes</taxon>
        <taxon>Hymenochaetales</taxon>
        <taxon>Hymenochaetaceae</taxon>
        <taxon>Phellinidium</taxon>
    </lineage>
</organism>
<dbReference type="InterPro" id="IPR006677">
    <property type="entry name" value="tRNA_intron_Endonuc_cat-like"/>
</dbReference>
<dbReference type="EMBL" id="SGPK01000042">
    <property type="protein sequence ID" value="THH10183.1"/>
    <property type="molecule type" value="Genomic_DNA"/>
</dbReference>
<gene>
    <name evidence="8" type="ORF">EW145_g1485</name>
</gene>
<dbReference type="PANTHER" id="PTHR13070">
    <property type="entry name" value="TRNA-SPLICING ENDONUCLEASE SUBUNIT SEN34-RELATED"/>
    <property type="match status" value="1"/>
</dbReference>
<accession>A0A4V3XDL8</accession>
<comment type="function">
    <text evidence="4">Constitutes one of the two catalytic subunit of the tRNA-splicing endonuclease complex, a complex responsible for identification and cleavage of the splice sites in pre-tRNA. It cleaves pre-tRNA at the 5'- and 3'-splice sites to release the intron. The products are an intron and two tRNA half-molecules bearing 2',3'-cyclic phosphate and 5'-OH termini. There are no conserved sequences at the splice sites, but the intron is invariably located at the same site in the gene, placing the splice sites an invariant distance from the constant structural features of the tRNA body.</text>
</comment>
<dbReference type="Gene3D" id="3.40.1350.10">
    <property type="match status" value="1"/>
</dbReference>
<proteinExistence type="inferred from homology"/>
<evidence type="ECO:0000256" key="3">
    <source>
        <dbReference type="ARBA" id="ARBA00023239"/>
    </source>
</evidence>
<dbReference type="EC" id="4.6.1.16" evidence="4"/>
<reference evidence="8 9" key="1">
    <citation type="submission" date="2019-02" db="EMBL/GenBank/DDBJ databases">
        <title>Genome sequencing of the rare red list fungi Phellinidium pouzarii.</title>
        <authorList>
            <person name="Buettner E."/>
            <person name="Kellner H."/>
        </authorList>
    </citation>
    <scope>NUCLEOTIDE SEQUENCE [LARGE SCALE GENOMIC DNA]</scope>
    <source>
        <strain evidence="8 9">DSM 108285</strain>
    </source>
</reference>
<evidence type="ECO:0000256" key="6">
    <source>
        <dbReference type="SAM" id="MobiDB-lite"/>
    </source>
</evidence>
<dbReference type="PANTHER" id="PTHR13070:SF0">
    <property type="entry name" value="TRNA-SPLICING ENDONUCLEASE SUBUNIT SEN34"/>
    <property type="match status" value="1"/>
</dbReference>